<keyword evidence="3" id="KW-1185">Reference proteome</keyword>
<dbReference type="EMBL" id="LSBJ02000006">
    <property type="protein sequence ID" value="OWT42790.1"/>
    <property type="molecule type" value="Genomic_DNA"/>
</dbReference>
<organism evidence="2 3">
    <name type="scientific">Pochonia chlamydosporia 170</name>
    <dbReference type="NCBI Taxonomy" id="1380566"/>
    <lineage>
        <taxon>Eukaryota</taxon>
        <taxon>Fungi</taxon>
        <taxon>Dikarya</taxon>
        <taxon>Ascomycota</taxon>
        <taxon>Pezizomycotina</taxon>
        <taxon>Sordariomycetes</taxon>
        <taxon>Hypocreomycetidae</taxon>
        <taxon>Hypocreales</taxon>
        <taxon>Clavicipitaceae</taxon>
        <taxon>Pochonia</taxon>
    </lineage>
</organism>
<dbReference type="AlphaFoldDB" id="A0A219APP7"/>
<dbReference type="GeneID" id="33936919"/>
<evidence type="ECO:0000256" key="1">
    <source>
        <dbReference type="SAM" id="Phobius"/>
    </source>
</evidence>
<evidence type="ECO:0000313" key="2">
    <source>
        <dbReference type="EMBL" id="OWT42790.1"/>
    </source>
</evidence>
<proteinExistence type="predicted"/>
<sequence>MRCDMMHLPTSVVGYVIQQLDESKLTVLPKKNLSLLLCLCAENLQVHCVMSCFHQRTPVPLYHRSVTQSCLDEFGTCLNCGSSRSSKGDWLAYTCTSFVSSCTPRTSAVLSYFLLILLLPLYGFFSIPLLKADTAPKDALAQWGPVSQMPLTRRTYLHSEQYALGSHHPAKFRLSALGVTRDIQRKIIDSNGNVELVVSSRHTAIDLTIRRERRCCLLSLMSCCVLEMLAHEKKKLL</sequence>
<dbReference type="Proteomes" id="UP000078397">
    <property type="component" value="Unassembled WGS sequence"/>
</dbReference>
<reference evidence="2 3" key="1">
    <citation type="journal article" date="2016" name="PLoS Pathog.">
        <title>Biosynthesis of antibiotic leucinostatins in bio-control fungus Purpureocillium lilacinum and their inhibition on phytophthora revealed by genome mining.</title>
        <authorList>
            <person name="Wang G."/>
            <person name="Liu Z."/>
            <person name="Lin R."/>
            <person name="Li E."/>
            <person name="Mao Z."/>
            <person name="Ling J."/>
            <person name="Yang Y."/>
            <person name="Yin W.B."/>
            <person name="Xie B."/>
        </authorList>
    </citation>
    <scope>NUCLEOTIDE SEQUENCE [LARGE SCALE GENOMIC DNA]</scope>
    <source>
        <strain evidence="2">170</strain>
    </source>
</reference>
<evidence type="ECO:0000313" key="3">
    <source>
        <dbReference type="Proteomes" id="UP000078397"/>
    </source>
</evidence>
<keyword evidence="1" id="KW-1133">Transmembrane helix</keyword>
<comment type="caution">
    <text evidence="2">The sequence shown here is derived from an EMBL/GenBank/DDBJ whole genome shotgun (WGS) entry which is preliminary data.</text>
</comment>
<gene>
    <name evidence="2" type="ORF">VFPPC_18045</name>
</gene>
<keyword evidence="1" id="KW-0472">Membrane</keyword>
<dbReference type="RefSeq" id="XP_022285265.1">
    <property type="nucleotide sequence ID" value="XM_022429705.1"/>
</dbReference>
<accession>A0A219APP7</accession>
<feature type="transmembrane region" description="Helical" evidence="1">
    <location>
        <begin position="109"/>
        <end position="130"/>
    </location>
</feature>
<keyword evidence="1" id="KW-0812">Transmembrane</keyword>
<dbReference type="KEGG" id="pchm:VFPPC_18045"/>
<protein>
    <submittedName>
        <fullName evidence="2">Uncharacterized protein</fullName>
    </submittedName>
</protein>
<name>A0A219APP7_METCM</name>